<dbReference type="EMBL" id="LSTO01000001">
    <property type="protein sequence ID" value="OWW20681.1"/>
    <property type="molecule type" value="Genomic_DNA"/>
</dbReference>
<sequence length="79" mass="9115">MNKYYLAPSREEASLQQRKESMREQERRDTALDEALGFTFPASDPVALDCSATASLASKLEQFRVTIDFFKHARAERRM</sequence>
<name>A0A254TDG6_9BURK</name>
<keyword evidence="3" id="KW-1185">Reference proteome</keyword>
<reference evidence="2 3" key="1">
    <citation type="submission" date="2016-02" db="EMBL/GenBank/DDBJ databases">
        <authorList>
            <person name="Wen L."/>
            <person name="He K."/>
            <person name="Yang H."/>
        </authorList>
    </citation>
    <scope>NUCLEOTIDE SEQUENCE [LARGE SCALE GENOMIC DNA]</scope>
    <source>
        <strain evidence="2 3">TSA40</strain>
    </source>
</reference>
<comment type="caution">
    <text evidence="2">The sequence shown here is derived from an EMBL/GenBank/DDBJ whole genome shotgun (WGS) entry which is preliminary data.</text>
</comment>
<evidence type="ECO:0000313" key="3">
    <source>
        <dbReference type="Proteomes" id="UP000197535"/>
    </source>
</evidence>
<feature type="compositionally biased region" description="Basic and acidic residues" evidence="1">
    <location>
        <begin position="9"/>
        <end position="26"/>
    </location>
</feature>
<evidence type="ECO:0000313" key="2">
    <source>
        <dbReference type="EMBL" id="OWW20681.1"/>
    </source>
</evidence>
<proteinExistence type="predicted"/>
<gene>
    <name evidence="2" type="ORF">AYR66_15505</name>
</gene>
<organism evidence="2 3">
    <name type="scientific">Noviherbaspirillum denitrificans</name>
    <dbReference type="NCBI Taxonomy" id="1968433"/>
    <lineage>
        <taxon>Bacteria</taxon>
        <taxon>Pseudomonadati</taxon>
        <taxon>Pseudomonadota</taxon>
        <taxon>Betaproteobacteria</taxon>
        <taxon>Burkholderiales</taxon>
        <taxon>Oxalobacteraceae</taxon>
        <taxon>Noviherbaspirillum</taxon>
    </lineage>
</organism>
<dbReference type="Proteomes" id="UP000197535">
    <property type="component" value="Unassembled WGS sequence"/>
</dbReference>
<evidence type="ECO:0000256" key="1">
    <source>
        <dbReference type="SAM" id="MobiDB-lite"/>
    </source>
</evidence>
<dbReference type="RefSeq" id="WP_141104058.1">
    <property type="nucleotide sequence ID" value="NZ_LSTO01000001.1"/>
</dbReference>
<dbReference type="AlphaFoldDB" id="A0A254TDG6"/>
<feature type="region of interest" description="Disordered" evidence="1">
    <location>
        <begin position="1"/>
        <end position="26"/>
    </location>
</feature>
<dbReference type="OrthoDB" id="8722685at2"/>
<accession>A0A254TDG6</accession>
<protein>
    <submittedName>
        <fullName evidence="2">Uncharacterized protein</fullName>
    </submittedName>
</protein>